<keyword evidence="2" id="KW-1185">Reference proteome</keyword>
<protein>
    <submittedName>
        <fullName evidence="1">Uncharacterized protein</fullName>
    </submittedName>
</protein>
<evidence type="ECO:0000313" key="2">
    <source>
        <dbReference type="Proteomes" id="UP001066276"/>
    </source>
</evidence>
<gene>
    <name evidence="1" type="ORF">NDU88_007480</name>
</gene>
<proteinExistence type="predicted"/>
<dbReference type="AlphaFoldDB" id="A0AAV7RQ87"/>
<comment type="caution">
    <text evidence="1">The sequence shown here is derived from an EMBL/GenBank/DDBJ whole genome shotgun (WGS) entry which is preliminary data.</text>
</comment>
<dbReference type="EMBL" id="JANPWB010000009">
    <property type="protein sequence ID" value="KAJ1154737.1"/>
    <property type="molecule type" value="Genomic_DNA"/>
</dbReference>
<reference evidence="1" key="1">
    <citation type="journal article" date="2022" name="bioRxiv">
        <title>Sequencing and chromosome-scale assembly of the giantPleurodeles waltlgenome.</title>
        <authorList>
            <person name="Brown T."/>
            <person name="Elewa A."/>
            <person name="Iarovenko S."/>
            <person name="Subramanian E."/>
            <person name="Araus A.J."/>
            <person name="Petzold A."/>
            <person name="Susuki M."/>
            <person name="Suzuki K.-i.T."/>
            <person name="Hayashi T."/>
            <person name="Toyoda A."/>
            <person name="Oliveira C."/>
            <person name="Osipova E."/>
            <person name="Leigh N.D."/>
            <person name="Simon A."/>
            <person name="Yun M.H."/>
        </authorList>
    </citation>
    <scope>NUCLEOTIDE SEQUENCE</scope>
    <source>
        <strain evidence="1">20211129_DDA</strain>
        <tissue evidence="1">Liver</tissue>
    </source>
</reference>
<accession>A0AAV7RQ87</accession>
<name>A0AAV7RQ87_PLEWA</name>
<sequence length="128" mass="14451">MSRAGKWEASQYGKENDNLFSTLHDERYRLEQLFGHPHMACVVSGVFEAVLAMHSRAYLSRCCSNEGTHITVASIKISVVIHSVTVDQHAPLCPGTPGMKRIQLLIKDKDWNWARDRSEIRDPEACQA</sequence>
<evidence type="ECO:0000313" key="1">
    <source>
        <dbReference type="EMBL" id="KAJ1154737.1"/>
    </source>
</evidence>
<organism evidence="1 2">
    <name type="scientific">Pleurodeles waltl</name>
    <name type="common">Iberian ribbed newt</name>
    <dbReference type="NCBI Taxonomy" id="8319"/>
    <lineage>
        <taxon>Eukaryota</taxon>
        <taxon>Metazoa</taxon>
        <taxon>Chordata</taxon>
        <taxon>Craniata</taxon>
        <taxon>Vertebrata</taxon>
        <taxon>Euteleostomi</taxon>
        <taxon>Amphibia</taxon>
        <taxon>Batrachia</taxon>
        <taxon>Caudata</taxon>
        <taxon>Salamandroidea</taxon>
        <taxon>Salamandridae</taxon>
        <taxon>Pleurodelinae</taxon>
        <taxon>Pleurodeles</taxon>
    </lineage>
</organism>
<dbReference type="Proteomes" id="UP001066276">
    <property type="component" value="Chromosome 5"/>
</dbReference>